<comment type="catalytic activity">
    <reaction evidence="3">
        <text>[protein]-L-glutamate 5-O-methyl ester + H2O = L-glutamyl-[protein] + methanol + H(+)</text>
        <dbReference type="Rhea" id="RHEA:23236"/>
        <dbReference type="Rhea" id="RHEA-COMP:10208"/>
        <dbReference type="Rhea" id="RHEA-COMP:10311"/>
        <dbReference type="ChEBI" id="CHEBI:15377"/>
        <dbReference type="ChEBI" id="CHEBI:15378"/>
        <dbReference type="ChEBI" id="CHEBI:17790"/>
        <dbReference type="ChEBI" id="CHEBI:29973"/>
        <dbReference type="ChEBI" id="CHEBI:82795"/>
        <dbReference type="EC" id="3.1.1.61"/>
    </reaction>
</comment>
<gene>
    <name evidence="7" type="ORF">ABQJ56_07360</name>
</gene>
<organism evidence="7 8">
    <name type="scientific">Rhodanobacter geophilus</name>
    <dbReference type="NCBI Taxonomy" id="3162488"/>
    <lineage>
        <taxon>Bacteria</taxon>
        <taxon>Pseudomonadati</taxon>
        <taxon>Pseudomonadota</taxon>
        <taxon>Gammaproteobacteria</taxon>
        <taxon>Lysobacterales</taxon>
        <taxon>Rhodanobacteraceae</taxon>
        <taxon>Rhodanobacter</taxon>
    </lineage>
</organism>
<sequence length="517" mass="54285">MVEARPAVALLFDDAELGGHLRQVLQEHGANIVHEGTVASFDAALQRRLDPDVLVVNLDDEDDAAFDRLVEMIDGERPRLVFNDARASRALGGWDRARWARHLAVKVLASGDVDPPRPADALALEAAPAVADPLAGEPAVAPLVEPVAALSPEPASHEPVEPDSHGEAAPVESDALDGEHVAQSRATSDDLEAELAALLAADDPLPEEDAVPAAPRQELPLHDGDFSLAMPADVQPAAPVEAAPPVLPKAPAAPDSWSLVDDDALVSVDAVHAEADDFGIEKLSAADFLAPDVEPAAPEFQPTMSLELMSMEEAVAPQAWEPNEMLLDDLGSVPSRVVLLGAAVDGLDAVCDFLASLPASSRLTILLTQHFGGQPADAVLQRLSAHASLPVRLAAHGSRARSGEVLLVPAEGLVQMRRDGSVEVRNADGVQEPSIDASFTMAANVFGRDALGIVFAGRSTDAVAGAQAIHDRGGQVWVETSDGEHFADMVSGIFAERLVSYSGTLHELAAHLIEVYP</sequence>
<feature type="domain" description="CheB-type methylesterase" evidence="6">
    <location>
        <begin position="332"/>
        <end position="493"/>
    </location>
</feature>
<dbReference type="Gene3D" id="3.40.50.180">
    <property type="entry name" value="Methylesterase CheB, C-terminal domain"/>
    <property type="match status" value="1"/>
</dbReference>
<evidence type="ECO:0000313" key="7">
    <source>
        <dbReference type="EMBL" id="MEW9624045.1"/>
    </source>
</evidence>
<evidence type="ECO:0000256" key="5">
    <source>
        <dbReference type="SAM" id="MobiDB-lite"/>
    </source>
</evidence>
<dbReference type="PROSITE" id="PS50122">
    <property type="entry name" value="CHEB"/>
    <property type="match status" value="1"/>
</dbReference>
<dbReference type="PANTHER" id="PTHR42872">
    <property type="entry name" value="PROTEIN-GLUTAMATE METHYLESTERASE/PROTEIN-GLUTAMINE GLUTAMINASE"/>
    <property type="match status" value="1"/>
</dbReference>
<dbReference type="Pfam" id="PF01339">
    <property type="entry name" value="CheB_methylest"/>
    <property type="match status" value="1"/>
</dbReference>
<dbReference type="Proteomes" id="UP001556170">
    <property type="component" value="Unassembled WGS sequence"/>
</dbReference>
<dbReference type="SUPFAM" id="SSF52738">
    <property type="entry name" value="Methylesterase CheB, C-terminal domain"/>
    <property type="match status" value="1"/>
</dbReference>
<dbReference type="EMBL" id="JBFOHL010000005">
    <property type="protein sequence ID" value="MEW9624045.1"/>
    <property type="molecule type" value="Genomic_DNA"/>
</dbReference>
<dbReference type="InterPro" id="IPR035909">
    <property type="entry name" value="CheB_C"/>
</dbReference>
<dbReference type="RefSeq" id="WP_367844354.1">
    <property type="nucleotide sequence ID" value="NZ_JBFOHL010000005.1"/>
</dbReference>
<evidence type="ECO:0000256" key="3">
    <source>
        <dbReference type="ARBA" id="ARBA00048267"/>
    </source>
</evidence>
<name>A0ABV3QN70_9GAMM</name>
<protein>
    <recommendedName>
        <fullName evidence="2">protein-glutamate methylesterase</fullName>
        <ecNumber evidence="2">3.1.1.61</ecNumber>
    </recommendedName>
</protein>
<feature type="region of interest" description="Disordered" evidence="5">
    <location>
        <begin position="151"/>
        <end position="189"/>
    </location>
</feature>
<evidence type="ECO:0000256" key="1">
    <source>
        <dbReference type="ARBA" id="ARBA00022801"/>
    </source>
</evidence>
<comment type="caution">
    <text evidence="7">The sequence shown here is derived from an EMBL/GenBank/DDBJ whole genome shotgun (WGS) entry which is preliminary data.</text>
</comment>
<dbReference type="PANTHER" id="PTHR42872:SF6">
    <property type="entry name" value="PROTEIN-GLUTAMATE METHYLESTERASE_PROTEIN-GLUTAMINE GLUTAMINASE"/>
    <property type="match status" value="1"/>
</dbReference>
<reference evidence="7 8" key="1">
    <citation type="submission" date="2024-06" db="EMBL/GenBank/DDBJ databases">
        <authorList>
            <person name="Woo H."/>
        </authorList>
    </citation>
    <scope>NUCLEOTIDE SEQUENCE [LARGE SCALE GENOMIC DNA]</scope>
    <source>
        <strain evidence="7 8">S2-g</strain>
    </source>
</reference>
<keyword evidence="8" id="KW-1185">Reference proteome</keyword>
<dbReference type="EC" id="3.1.1.61" evidence="2"/>
<dbReference type="InterPro" id="IPR000673">
    <property type="entry name" value="Sig_transdc_resp-reg_Me-estase"/>
</dbReference>
<keyword evidence="1" id="KW-0378">Hydrolase</keyword>
<accession>A0ABV3QN70</accession>
<evidence type="ECO:0000256" key="4">
    <source>
        <dbReference type="PROSITE-ProRule" id="PRU00050"/>
    </source>
</evidence>
<proteinExistence type="predicted"/>
<comment type="caution">
    <text evidence="4">Lacks conserved residue(s) required for the propagation of feature annotation.</text>
</comment>
<evidence type="ECO:0000259" key="6">
    <source>
        <dbReference type="PROSITE" id="PS50122"/>
    </source>
</evidence>
<evidence type="ECO:0000313" key="8">
    <source>
        <dbReference type="Proteomes" id="UP001556170"/>
    </source>
</evidence>
<evidence type="ECO:0000256" key="2">
    <source>
        <dbReference type="ARBA" id="ARBA00039140"/>
    </source>
</evidence>
<feature type="compositionally biased region" description="Basic and acidic residues" evidence="5">
    <location>
        <begin position="155"/>
        <end position="166"/>
    </location>
</feature>